<evidence type="ECO:0000313" key="2">
    <source>
        <dbReference type="EMBL" id="ASJ17364.1"/>
    </source>
</evidence>
<reference evidence="4" key="2">
    <citation type="submission" date="2016-01" db="EMBL/GenBank/DDBJ databases">
        <authorList>
            <person name="Vorgias C.E."/>
        </authorList>
    </citation>
    <scope>NUCLEOTIDE SEQUENCE [LARGE SCALE GENOMIC DNA]</scope>
</reference>
<protein>
    <submittedName>
        <fullName evidence="3">Uncharacterized protein</fullName>
    </submittedName>
</protein>
<evidence type="ECO:0000256" key="1">
    <source>
        <dbReference type="SAM" id="Phobius"/>
    </source>
</evidence>
<evidence type="ECO:0000313" key="5">
    <source>
        <dbReference type="Proteomes" id="UP000250189"/>
    </source>
</evidence>
<proteinExistence type="predicted"/>
<dbReference type="Proteomes" id="UP000250189">
    <property type="component" value="Chromosome"/>
</dbReference>
<keyword evidence="1" id="KW-0812">Transmembrane</keyword>
<dbReference type="OrthoDB" id="100157at2157"/>
<evidence type="ECO:0000313" key="4">
    <source>
        <dbReference type="Proteomes" id="UP000093069"/>
    </source>
</evidence>
<reference evidence="3" key="1">
    <citation type="submission" date="2016-01" db="EMBL/GenBank/DDBJ databases">
        <authorList>
            <person name="Oliw E.H."/>
        </authorList>
    </citation>
    <scope>NUCLEOTIDE SEQUENCE</scope>
    <source>
        <strain evidence="3">1</strain>
    </source>
</reference>
<feature type="transmembrane region" description="Helical" evidence="1">
    <location>
        <begin position="21"/>
        <end position="40"/>
    </location>
</feature>
<reference evidence="2 5" key="3">
    <citation type="submission" date="2016-04" db="EMBL/GenBank/DDBJ databases">
        <title>Complete genome sequence of Thermococcus chitonophagus type strain GC74.</title>
        <authorList>
            <person name="Oger P.M."/>
        </authorList>
    </citation>
    <scope>NUCLEOTIDE SEQUENCE [LARGE SCALE GENOMIC DNA]</scope>
    <source>
        <strain evidence="2 5">GC74</strain>
    </source>
</reference>
<dbReference type="RefSeq" id="WP_084448878.1">
    <property type="nucleotide sequence ID" value="NZ_CP015193.1"/>
</dbReference>
<keyword evidence="1" id="KW-1133">Transmembrane helix</keyword>
<dbReference type="EMBL" id="LN999010">
    <property type="protein sequence ID" value="CUX77999.1"/>
    <property type="molecule type" value="Genomic_DNA"/>
</dbReference>
<dbReference type="KEGG" id="tch:CHITON_1220"/>
<dbReference type="AlphaFoldDB" id="A0A160VTC8"/>
<dbReference type="EMBL" id="CP015193">
    <property type="protein sequence ID" value="ASJ17364.1"/>
    <property type="molecule type" value="Genomic_DNA"/>
</dbReference>
<accession>A0A160VTC8</accession>
<gene>
    <name evidence="2" type="ORF">A3L04_09920</name>
    <name evidence="3" type="ORF">CHITON_1220</name>
</gene>
<dbReference type="STRING" id="54262.CHITON_1220"/>
<evidence type="ECO:0000313" key="3">
    <source>
        <dbReference type="EMBL" id="CUX77999.1"/>
    </source>
</evidence>
<keyword evidence="1" id="KW-0472">Membrane</keyword>
<keyword evidence="5" id="KW-1185">Reference proteome</keyword>
<name>A0A160VTC8_9EURY</name>
<dbReference type="GeneID" id="33322899"/>
<dbReference type="Proteomes" id="UP000093069">
    <property type="component" value="Chromosome I"/>
</dbReference>
<organism evidence="3 4">
    <name type="scientific">Thermococcus chitonophagus</name>
    <dbReference type="NCBI Taxonomy" id="54262"/>
    <lineage>
        <taxon>Archaea</taxon>
        <taxon>Methanobacteriati</taxon>
        <taxon>Methanobacteriota</taxon>
        <taxon>Thermococci</taxon>
        <taxon>Thermococcales</taxon>
        <taxon>Thermococcaceae</taxon>
        <taxon>Thermococcus</taxon>
    </lineage>
</organism>
<sequence length="132" mass="15637">MKVKYIIPLIPAMVAFTYGSYLVRWIFAIITAAILFVYSLEDVEIPAKFRFKPEVNMDDEIRRLSNIVKRTERSNTARRIVVDHILEAYHNMGYEYSDLRKNPPEALRLLKDESNFLERLERSLEILEEEVK</sequence>